<proteinExistence type="predicted"/>
<dbReference type="AlphaFoldDB" id="A0A9P8UT45"/>
<organism evidence="2 3">
    <name type="scientific">Truncatella angustata</name>
    <dbReference type="NCBI Taxonomy" id="152316"/>
    <lineage>
        <taxon>Eukaryota</taxon>
        <taxon>Fungi</taxon>
        <taxon>Dikarya</taxon>
        <taxon>Ascomycota</taxon>
        <taxon>Pezizomycotina</taxon>
        <taxon>Sordariomycetes</taxon>
        <taxon>Xylariomycetidae</taxon>
        <taxon>Amphisphaeriales</taxon>
        <taxon>Sporocadaceae</taxon>
        <taxon>Truncatella</taxon>
    </lineage>
</organism>
<sequence length="180" mass="19752">MLGHPNKSAAEKVRRGVGAKKVRCVSAYYILHIKKKRSGFTISFHPLSSISLPPPNLPTNSPQTLQSFVYFDLTDSTLKTFKPTLQTNKSNSPNSNEMASFASNIRKSQPMVFLSLAPTTSETQAASPAQQSVERPTARRSSSLSSTSSVQYRFLKLGPVQNGAHPDESQEDFHEVAIVE</sequence>
<feature type="compositionally biased region" description="Basic and acidic residues" evidence="1">
    <location>
        <begin position="165"/>
        <end position="180"/>
    </location>
</feature>
<accession>A0A9P8UT45</accession>
<dbReference type="RefSeq" id="XP_045961977.1">
    <property type="nucleotide sequence ID" value="XM_046102145.1"/>
</dbReference>
<gene>
    <name evidence="2" type="ORF">BKA67DRAFT_556207</name>
</gene>
<dbReference type="Proteomes" id="UP000758603">
    <property type="component" value="Unassembled WGS sequence"/>
</dbReference>
<comment type="caution">
    <text evidence="2">The sequence shown here is derived from an EMBL/GenBank/DDBJ whole genome shotgun (WGS) entry which is preliminary data.</text>
</comment>
<dbReference type="OrthoDB" id="5226533at2759"/>
<dbReference type="GeneID" id="70131037"/>
<feature type="region of interest" description="Disordered" evidence="1">
    <location>
        <begin position="119"/>
        <end position="180"/>
    </location>
</feature>
<keyword evidence="3" id="KW-1185">Reference proteome</keyword>
<dbReference type="EMBL" id="JAGPXC010000002">
    <property type="protein sequence ID" value="KAH6657743.1"/>
    <property type="molecule type" value="Genomic_DNA"/>
</dbReference>
<reference evidence="2" key="1">
    <citation type="journal article" date="2021" name="Nat. Commun.">
        <title>Genetic determinants of endophytism in the Arabidopsis root mycobiome.</title>
        <authorList>
            <person name="Mesny F."/>
            <person name="Miyauchi S."/>
            <person name="Thiergart T."/>
            <person name="Pickel B."/>
            <person name="Atanasova L."/>
            <person name="Karlsson M."/>
            <person name="Huettel B."/>
            <person name="Barry K.W."/>
            <person name="Haridas S."/>
            <person name="Chen C."/>
            <person name="Bauer D."/>
            <person name="Andreopoulos W."/>
            <person name="Pangilinan J."/>
            <person name="LaButti K."/>
            <person name="Riley R."/>
            <person name="Lipzen A."/>
            <person name="Clum A."/>
            <person name="Drula E."/>
            <person name="Henrissat B."/>
            <person name="Kohler A."/>
            <person name="Grigoriev I.V."/>
            <person name="Martin F.M."/>
            <person name="Hacquard S."/>
        </authorList>
    </citation>
    <scope>NUCLEOTIDE SEQUENCE</scope>
    <source>
        <strain evidence="2">MPI-SDFR-AT-0073</strain>
    </source>
</reference>
<feature type="compositionally biased region" description="Polar residues" evidence="1">
    <location>
        <begin position="119"/>
        <end position="134"/>
    </location>
</feature>
<protein>
    <submittedName>
        <fullName evidence="2">Uncharacterized protein</fullName>
    </submittedName>
</protein>
<name>A0A9P8UT45_9PEZI</name>
<evidence type="ECO:0000313" key="2">
    <source>
        <dbReference type="EMBL" id="KAH6657743.1"/>
    </source>
</evidence>
<evidence type="ECO:0000313" key="3">
    <source>
        <dbReference type="Proteomes" id="UP000758603"/>
    </source>
</evidence>
<evidence type="ECO:0000256" key="1">
    <source>
        <dbReference type="SAM" id="MobiDB-lite"/>
    </source>
</evidence>